<evidence type="ECO:0000259" key="5">
    <source>
        <dbReference type="PROSITE" id="PS50977"/>
    </source>
</evidence>
<gene>
    <name evidence="6" type="ORF">D3874_13095</name>
</gene>
<keyword evidence="1" id="KW-0805">Transcription regulation</keyword>
<name>A0A418WCU5_9PROT</name>
<keyword evidence="3" id="KW-0804">Transcription</keyword>
<comment type="caution">
    <text evidence="6">The sequence shown here is derived from an EMBL/GenBank/DDBJ whole genome shotgun (WGS) entry which is preliminary data.</text>
</comment>
<organism evidence="6 7">
    <name type="scientific">Oleomonas cavernae</name>
    <dbReference type="NCBI Taxonomy" id="2320859"/>
    <lineage>
        <taxon>Bacteria</taxon>
        <taxon>Pseudomonadati</taxon>
        <taxon>Pseudomonadota</taxon>
        <taxon>Alphaproteobacteria</taxon>
        <taxon>Acetobacterales</taxon>
        <taxon>Acetobacteraceae</taxon>
        <taxon>Oleomonas</taxon>
    </lineage>
</organism>
<evidence type="ECO:0000313" key="7">
    <source>
        <dbReference type="Proteomes" id="UP000284605"/>
    </source>
</evidence>
<dbReference type="InterPro" id="IPR041490">
    <property type="entry name" value="KstR2_TetR_C"/>
</dbReference>
<evidence type="ECO:0000256" key="3">
    <source>
        <dbReference type="ARBA" id="ARBA00023163"/>
    </source>
</evidence>
<dbReference type="GO" id="GO:0003700">
    <property type="term" value="F:DNA-binding transcription factor activity"/>
    <property type="evidence" value="ECO:0007669"/>
    <property type="project" value="TreeGrafter"/>
</dbReference>
<dbReference type="InterPro" id="IPR036271">
    <property type="entry name" value="Tet_transcr_reg_TetR-rel_C_sf"/>
</dbReference>
<dbReference type="InterPro" id="IPR050109">
    <property type="entry name" value="HTH-type_TetR-like_transc_reg"/>
</dbReference>
<dbReference type="PRINTS" id="PR00455">
    <property type="entry name" value="HTHTETR"/>
</dbReference>
<dbReference type="AlphaFoldDB" id="A0A418WCU5"/>
<evidence type="ECO:0000313" key="6">
    <source>
        <dbReference type="EMBL" id="RJF87845.1"/>
    </source>
</evidence>
<dbReference type="Pfam" id="PF00440">
    <property type="entry name" value="TetR_N"/>
    <property type="match status" value="1"/>
</dbReference>
<dbReference type="InterPro" id="IPR001647">
    <property type="entry name" value="HTH_TetR"/>
</dbReference>
<dbReference type="PANTHER" id="PTHR30055:SF234">
    <property type="entry name" value="HTH-TYPE TRANSCRIPTIONAL REGULATOR BETI"/>
    <property type="match status" value="1"/>
</dbReference>
<dbReference type="GO" id="GO:0000976">
    <property type="term" value="F:transcription cis-regulatory region binding"/>
    <property type="evidence" value="ECO:0007669"/>
    <property type="project" value="TreeGrafter"/>
</dbReference>
<dbReference type="Proteomes" id="UP000284605">
    <property type="component" value="Unassembled WGS sequence"/>
</dbReference>
<dbReference type="Gene3D" id="1.10.357.10">
    <property type="entry name" value="Tetracycline Repressor, domain 2"/>
    <property type="match status" value="1"/>
</dbReference>
<feature type="domain" description="HTH tetR-type" evidence="5">
    <location>
        <begin position="44"/>
        <end position="104"/>
    </location>
</feature>
<reference evidence="6 7" key="1">
    <citation type="submission" date="2018-09" db="EMBL/GenBank/DDBJ databases">
        <authorList>
            <person name="Zhu H."/>
        </authorList>
    </citation>
    <scope>NUCLEOTIDE SEQUENCE [LARGE SCALE GENOMIC DNA]</scope>
    <source>
        <strain evidence="6 7">K1W22B-8</strain>
    </source>
</reference>
<accession>A0A418WCU5</accession>
<dbReference type="SUPFAM" id="SSF48498">
    <property type="entry name" value="Tetracyclin repressor-like, C-terminal domain"/>
    <property type="match status" value="1"/>
</dbReference>
<dbReference type="SUPFAM" id="SSF46689">
    <property type="entry name" value="Homeodomain-like"/>
    <property type="match status" value="1"/>
</dbReference>
<proteinExistence type="predicted"/>
<dbReference type="Pfam" id="PF17932">
    <property type="entry name" value="TetR_C_24"/>
    <property type="match status" value="1"/>
</dbReference>
<protein>
    <submittedName>
        <fullName evidence="6">TetR/AcrR family transcriptional regulator</fullName>
    </submittedName>
</protein>
<dbReference type="EMBL" id="QYUK01000011">
    <property type="protein sequence ID" value="RJF87845.1"/>
    <property type="molecule type" value="Genomic_DNA"/>
</dbReference>
<feature type="DNA-binding region" description="H-T-H motif" evidence="4">
    <location>
        <begin position="67"/>
        <end position="86"/>
    </location>
</feature>
<dbReference type="InterPro" id="IPR009057">
    <property type="entry name" value="Homeodomain-like_sf"/>
</dbReference>
<dbReference type="PROSITE" id="PS50977">
    <property type="entry name" value="HTH_TETR_2"/>
    <property type="match status" value="1"/>
</dbReference>
<evidence type="ECO:0000256" key="4">
    <source>
        <dbReference type="PROSITE-ProRule" id="PRU00335"/>
    </source>
</evidence>
<sequence>MPPTGDLIYASEYSVIDNIVNGIRLRGMIRAIEKTRRAPQLQPSERREQLMDCALAVFAERGIGGARHARIAQVAGVATPTVFTYFPTRDDLVASVLAEVHRRTVGMLRERAATAATARGKLEAILAAVVEFAAAGPDVLKVYLDWTTSSDGAVRTQFLTSLEETLDVFRAIVRAGAGGGEFKPSIDVEDAAHFIFGACHMIAQMNFLGSPRHRIRMFAATMAEAVFAMGA</sequence>
<keyword evidence="7" id="KW-1185">Reference proteome</keyword>
<dbReference type="PANTHER" id="PTHR30055">
    <property type="entry name" value="HTH-TYPE TRANSCRIPTIONAL REGULATOR RUTR"/>
    <property type="match status" value="1"/>
</dbReference>
<evidence type="ECO:0000256" key="2">
    <source>
        <dbReference type="ARBA" id="ARBA00023125"/>
    </source>
</evidence>
<evidence type="ECO:0000256" key="1">
    <source>
        <dbReference type="ARBA" id="ARBA00023015"/>
    </source>
</evidence>
<keyword evidence="2 4" id="KW-0238">DNA-binding</keyword>